<dbReference type="EMBL" id="FR824128">
    <property type="protein sequence ID" value="CCA19951.1"/>
    <property type="molecule type" value="Genomic_DNA"/>
</dbReference>
<reference evidence="1" key="2">
    <citation type="submission" date="2011-02" db="EMBL/GenBank/DDBJ databases">
        <authorList>
            <person name="MacLean D."/>
        </authorList>
    </citation>
    <scope>NUCLEOTIDE SEQUENCE</scope>
</reference>
<dbReference type="AlphaFoldDB" id="F0WFG9"/>
<organism evidence="1">
    <name type="scientific">Albugo laibachii Nc14</name>
    <dbReference type="NCBI Taxonomy" id="890382"/>
    <lineage>
        <taxon>Eukaryota</taxon>
        <taxon>Sar</taxon>
        <taxon>Stramenopiles</taxon>
        <taxon>Oomycota</taxon>
        <taxon>Peronosporomycetes</taxon>
        <taxon>Albuginales</taxon>
        <taxon>Albuginaceae</taxon>
        <taxon>Albugo</taxon>
    </lineage>
</organism>
<reference evidence="1" key="1">
    <citation type="journal article" date="2011" name="PLoS Biol.">
        <title>Gene gain and loss during evolution of obligate parasitism in the white rust pathogen of Arabidopsis thaliana.</title>
        <authorList>
            <person name="Kemen E."/>
            <person name="Gardiner A."/>
            <person name="Schultz-Larsen T."/>
            <person name="Kemen A.C."/>
            <person name="Balmuth A.L."/>
            <person name="Robert-Seilaniantz A."/>
            <person name="Bailey K."/>
            <person name="Holub E."/>
            <person name="Studholme D.J."/>
            <person name="Maclean D."/>
            <person name="Jones J.D."/>
        </authorList>
    </citation>
    <scope>NUCLEOTIDE SEQUENCE</scope>
</reference>
<protein>
    <submittedName>
        <fullName evidence="1">AlNc14C83G5355 protein</fullName>
    </submittedName>
</protein>
<dbReference type="HOGENOM" id="CLU_2563173_0_0_1"/>
<evidence type="ECO:0000313" key="1">
    <source>
        <dbReference type="EMBL" id="CCA19951.1"/>
    </source>
</evidence>
<accession>F0WFG9</accession>
<sequence length="82" mass="9575">MYWTVYSVTRLKTRLVSSKQCSYSTLFILDGSQAILNHQRAIHRFSPIYILNDVRKHRMLSTSQITWMLLILSNAICHGFSI</sequence>
<proteinExistence type="predicted"/>
<gene>
    <name evidence="1" type="primary">AlNc14C83G5355</name>
    <name evidence="1" type="ORF">ALNC14_060940</name>
</gene>
<name>F0WFG9_9STRA</name>